<proteinExistence type="predicted"/>
<name>A0ABW1NGK9_9ACTN</name>
<protein>
    <submittedName>
        <fullName evidence="2">Uncharacterized protein</fullName>
    </submittedName>
</protein>
<organism evidence="2 3">
    <name type="scientific">Sphaerisporangium aureirubrum</name>
    <dbReference type="NCBI Taxonomy" id="1544736"/>
    <lineage>
        <taxon>Bacteria</taxon>
        <taxon>Bacillati</taxon>
        <taxon>Actinomycetota</taxon>
        <taxon>Actinomycetes</taxon>
        <taxon>Streptosporangiales</taxon>
        <taxon>Streptosporangiaceae</taxon>
        <taxon>Sphaerisporangium</taxon>
    </lineage>
</organism>
<keyword evidence="3" id="KW-1185">Reference proteome</keyword>
<evidence type="ECO:0000313" key="3">
    <source>
        <dbReference type="Proteomes" id="UP001596137"/>
    </source>
</evidence>
<reference evidence="3" key="1">
    <citation type="journal article" date="2019" name="Int. J. Syst. Evol. Microbiol.">
        <title>The Global Catalogue of Microorganisms (GCM) 10K type strain sequencing project: providing services to taxonomists for standard genome sequencing and annotation.</title>
        <authorList>
            <consortium name="The Broad Institute Genomics Platform"/>
            <consortium name="The Broad Institute Genome Sequencing Center for Infectious Disease"/>
            <person name="Wu L."/>
            <person name="Ma J."/>
        </authorList>
    </citation>
    <scope>NUCLEOTIDE SEQUENCE [LARGE SCALE GENOMIC DNA]</scope>
    <source>
        <strain evidence="3">JCM 30346</strain>
    </source>
</reference>
<comment type="caution">
    <text evidence="2">The sequence shown here is derived from an EMBL/GenBank/DDBJ whole genome shotgun (WGS) entry which is preliminary data.</text>
</comment>
<evidence type="ECO:0000256" key="1">
    <source>
        <dbReference type="SAM" id="MobiDB-lite"/>
    </source>
</evidence>
<sequence length="47" mass="5307">METLDLEDLHLELLLIAALHDEAERLTSLSGPSHGPGNRWEIDRRGE</sequence>
<dbReference type="Proteomes" id="UP001596137">
    <property type="component" value="Unassembled WGS sequence"/>
</dbReference>
<gene>
    <name evidence="2" type="ORF">ACFP1K_13050</name>
</gene>
<accession>A0ABW1NGK9</accession>
<feature type="region of interest" description="Disordered" evidence="1">
    <location>
        <begin position="25"/>
        <end position="47"/>
    </location>
</feature>
<dbReference type="RefSeq" id="WP_380751338.1">
    <property type="nucleotide sequence ID" value="NZ_JBHSRF010000014.1"/>
</dbReference>
<evidence type="ECO:0000313" key="2">
    <source>
        <dbReference type="EMBL" id="MFC6082088.1"/>
    </source>
</evidence>
<dbReference type="EMBL" id="JBHSRF010000014">
    <property type="protein sequence ID" value="MFC6082088.1"/>
    <property type="molecule type" value="Genomic_DNA"/>
</dbReference>